<dbReference type="GO" id="GO:0006950">
    <property type="term" value="P:response to stress"/>
    <property type="evidence" value="ECO:0007669"/>
    <property type="project" value="TreeGrafter"/>
</dbReference>
<reference evidence="5 6" key="1">
    <citation type="submission" date="2018-06" db="EMBL/GenBank/DDBJ databases">
        <title>Spirosoma sp. HMF3257 Genome sequencing and assembly.</title>
        <authorList>
            <person name="Kang H."/>
            <person name="Cha I."/>
            <person name="Kim H."/>
            <person name="Kang J."/>
            <person name="Joh K."/>
        </authorList>
    </citation>
    <scope>NUCLEOTIDE SEQUENCE [LARGE SCALE GENOMIC DNA]</scope>
    <source>
        <strain evidence="5 6">HMF3257</strain>
    </source>
</reference>
<dbReference type="GO" id="GO:0003700">
    <property type="term" value="F:DNA-binding transcription factor activity"/>
    <property type="evidence" value="ECO:0007669"/>
    <property type="project" value="InterPro"/>
</dbReference>
<evidence type="ECO:0000256" key="3">
    <source>
        <dbReference type="ARBA" id="ARBA00023163"/>
    </source>
</evidence>
<keyword evidence="6" id="KW-1185">Reference proteome</keyword>
<organism evidence="5 6">
    <name type="scientific">Spirosoma telluris</name>
    <dbReference type="NCBI Taxonomy" id="2183553"/>
    <lineage>
        <taxon>Bacteria</taxon>
        <taxon>Pseudomonadati</taxon>
        <taxon>Bacteroidota</taxon>
        <taxon>Cytophagia</taxon>
        <taxon>Cytophagales</taxon>
        <taxon>Cytophagaceae</taxon>
        <taxon>Spirosoma</taxon>
    </lineage>
</organism>
<evidence type="ECO:0000313" key="5">
    <source>
        <dbReference type="EMBL" id="RAI77425.1"/>
    </source>
</evidence>
<dbReference type="InterPro" id="IPR000835">
    <property type="entry name" value="HTH_MarR-typ"/>
</dbReference>
<dbReference type="AlphaFoldDB" id="A0A327NRR0"/>
<dbReference type="InterPro" id="IPR023187">
    <property type="entry name" value="Tscrpt_reg_MarR-type_CS"/>
</dbReference>
<dbReference type="PROSITE" id="PS01117">
    <property type="entry name" value="HTH_MARR_1"/>
    <property type="match status" value="1"/>
</dbReference>
<feature type="domain" description="HTH marR-type" evidence="4">
    <location>
        <begin position="38"/>
        <end position="173"/>
    </location>
</feature>
<dbReference type="InterPro" id="IPR036390">
    <property type="entry name" value="WH_DNA-bd_sf"/>
</dbReference>
<dbReference type="Gene3D" id="1.10.10.10">
    <property type="entry name" value="Winged helix-like DNA-binding domain superfamily/Winged helix DNA-binding domain"/>
    <property type="match status" value="1"/>
</dbReference>
<dbReference type="PROSITE" id="PS50995">
    <property type="entry name" value="HTH_MARR_2"/>
    <property type="match status" value="1"/>
</dbReference>
<accession>A0A327NRR0</accession>
<comment type="caution">
    <text evidence="5">The sequence shown here is derived from an EMBL/GenBank/DDBJ whole genome shotgun (WGS) entry which is preliminary data.</text>
</comment>
<gene>
    <name evidence="5" type="ORF">HMF3257_30500</name>
</gene>
<keyword evidence="1" id="KW-0805">Transcription regulation</keyword>
<dbReference type="InterPro" id="IPR036388">
    <property type="entry name" value="WH-like_DNA-bd_sf"/>
</dbReference>
<keyword evidence="2" id="KW-0238">DNA-binding</keyword>
<name>A0A327NRR0_9BACT</name>
<sequence>MTIFVLLGLLVVKLYHKRMGTKKKKAILAELTDYMQHNERNWVRLIAVTKRLTDGWMQNAMDASTDIPFKTSFMKFLTNISLKGTTNQELAKRAMQPKQAMSRTVKELEAEGLIKTEKSKRDGRSAKITLTDEGKKLLLVAKQEQAKLTDAYKELVGEENFAIAVDVLCQIIAYHESLSQVEEGD</sequence>
<evidence type="ECO:0000256" key="2">
    <source>
        <dbReference type="ARBA" id="ARBA00023125"/>
    </source>
</evidence>
<evidence type="ECO:0000313" key="6">
    <source>
        <dbReference type="Proteomes" id="UP000249016"/>
    </source>
</evidence>
<dbReference type="Pfam" id="PF12802">
    <property type="entry name" value="MarR_2"/>
    <property type="match status" value="1"/>
</dbReference>
<proteinExistence type="predicted"/>
<dbReference type="PANTHER" id="PTHR33164">
    <property type="entry name" value="TRANSCRIPTIONAL REGULATOR, MARR FAMILY"/>
    <property type="match status" value="1"/>
</dbReference>
<dbReference type="GO" id="GO:0003677">
    <property type="term" value="F:DNA binding"/>
    <property type="evidence" value="ECO:0007669"/>
    <property type="project" value="UniProtKB-KW"/>
</dbReference>
<evidence type="ECO:0000256" key="1">
    <source>
        <dbReference type="ARBA" id="ARBA00023015"/>
    </source>
</evidence>
<protein>
    <recommendedName>
        <fullName evidence="4">HTH marR-type domain-containing protein</fullName>
    </recommendedName>
</protein>
<dbReference type="OrthoDB" id="948423at2"/>
<dbReference type="EMBL" id="QLII01000001">
    <property type="protein sequence ID" value="RAI77425.1"/>
    <property type="molecule type" value="Genomic_DNA"/>
</dbReference>
<dbReference type="Proteomes" id="UP000249016">
    <property type="component" value="Unassembled WGS sequence"/>
</dbReference>
<dbReference type="SMART" id="SM00347">
    <property type="entry name" value="HTH_MARR"/>
    <property type="match status" value="1"/>
</dbReference>
<evidence type="ECO:0000259" key="4">
    <source>
        <dbReference type="PROSITE" id="PS50995"/>
    </source>
</evidence>
<dbReference type="PANTHER" id="PTHR33164:SF43">
    <property type="entry name" value="HTH-TYPE TRANSCRIPTIONAL REPRESSOR YETL"/>
    <property type="match status" value="1"/>
</dbReference>
<keyword evidence="3" id="KW-0804">Transcription</keyword>
<dbReference type="SUPFAM" id="SSF46785">
    <property type="entry name" value="Winged helix' DNA-binding domain"/>
    <property type="match status" value="1"/>
</dbReference>
<dbReference type="InterPro" id="IPR039422">
    <property type="entry name" value="MarR/SlyA-like"/>
</dbReference>